<dbReference type="Proteomes" id="UP001279681">
    <property type="component" value="Unassembled WGS sequence"/>
</dbReference>
<dbReference type="EMBL" id="JAVIKH010000025">
    <property type="protein sequence ID" value="MDX8337234.1"/>
    <property type="molecule type" value="Genomic_DNA"/>
</dbReference>
<dbReference type="InterPro" id="IPR019267">
    <property type="entry name" value="CRISPR-assoc_Cas6_C"/>
</dbReference>
<dbReference type="Gene3D" id="3.30.70.1900">
    <property type="match status" value="1"/>
</dbReference>
<evidence type="ECO:0000313" key="2">
    <source>
        <dbReference type="EMBL" id="MDX8337234.1"/>
    </source>
</evidence>
<protein>
    <submittedName>
        <fullName evidence="2">CRISPR system precrRNA processing endoribonuclease RAMP protein Cas6</fullName>
    </submittedName>
</protein>
<feature type="domain" description="CRISPR-associated protein Cas6 C-terminal" evidence="1">
    <location>
        <begin position="128"/>
        <end position="247"/>
    </location>
</feature>
<sequence length="251" mass="29343">MFYSFVLKLKLVDLETNSNLIKKFQNISLLKEILGKVKGSTISSFLTKDNEFNQGRIYFIRITSIDSKEIKKITKYIYEKKIFNEKITIQNQIFLIKDIVHNEENSRFSKQMLLQDFLDLKELKTVKIKFITPTVFKFGEMEYFILEPYLYFGGALKKFNLYFDESEIENPLKNISSQVFKKINVVHNNTQKRVVTIDGKLQETFIGEVIYDIPKNELDLGKIVDCLSRFSFFSGVGQFTERGLGQVLIES</sequence>
<name>A0ABU4WDG0_9FUSO</name>
<evidence type="ECO:0000259" key="1">
    <source>
        <dbReference type="Pfam" id="PF10040"/>
    </source>
</evidence>
<proteinExistence type="predicted"/>
<keyword evidence="3" id="KW-1185">Reference proteome</keyword>
<dbReference type="Pfam" id="PF10040">
    <property type="entry name" value="CRISPR_Cas6"/>
    <property type="match status" value="1"/>
</dbReference>
<dbReference type="CDD" id="cd21141">
    <property type="entry name" value="Cas6_III-like"/>
    <property type="match status" value="1"/>
</dbReference>
<accession>A0ABU4WDG0</accession>
<gene>
    <name evidence="2" type="primary">cas6</name>
    <name evidence="2" type="ORF">RFV38_12145</name>
</gene>
<reference evidence="3" key="1">
    <citation type="submission" date="2023-07" db="EMBL/GenBank/DDBJ databases">
        <authorList>
            <person name="Colorado M.A."/>
            <person name="Villamil L.M."/>
            <person name="Melo J.F."/>
            <person name="Rodriguez J.A."/>
            <person name="Ruiz R.Y."/>
        </authorList>
    </citation>
    <scope>NUCLEOTIDE SEQUENCE [LARGE SCALE GENOMIC DNA]</scope>
    <source>
        <strain evidence="3">C33</strain>
    </source>
</reference>
<organism evidence="2 3">
    <name type="scientific">Candidatus Cetobacterium colombiensis</name>
    <dbReference type="NCBI Taxonomy" id="3073100"/>
    <lineage>
        <taxon>Bacteria</taxon>
        <taxon>Fusobacteriati</taxon>
        <taxon>Fusobacteriota</taxon>
        <taxon>Fusobacteriia</taxon>
        <taxon>Fusobacteriales</taxon>
        <taxon>Fusobacteriaceae</taxon>
        <taxon>Cetobacterium</taxon>
    </lineage>
</organism>
<evidence type="ECO:0000313" key="3">
    <source>
        <dbReference type="Proteomes" id="UP001279681"/>
    </source>
</evidence>
<dbReference type="RefSeq" id="WP_320314587.1">
    <property type="nucleotide sequence ID" value="NZ_JAVIKH010000025.1"/>
</dbReference>
<comment type="caution">
    <text evidence="2">The sequence shown here is derived from an EMBL/GenBank/DDBJ whole genome shotgun (WGS) entry which is preliminary data.</text>
</comment>